<reference evidence="2 3" key="1">
    <citation type="submission" date="2014-03" db="EMBL/GenBank/DDBJ databases">
        <title>Draft Genome Sequences of Four Burkholderia Strains.</title>
        <authorList>
            <person name="Liu X.Y."/>
            <person name="Li C.X."/>
            <person name="Xu J.H."/>
        </authorList>
    </citation>
    <scope>NUCLEOTIDE SEQUENCE [LARGE SCALE GENOMIC DNA]</scope>
    <source>
        <strain evidence="2 3">DSM 50014</strain>
    </source>
</reference>
<evidence type="ECO:0000313" key="2">
    <source>
        <dbReference type="EMBL" id="KDR44573.1"/>
    </source>
</evidence>
<dbReference type="RefSeq" id="WP_051672225.1">
    <property type="nucleotide sequence ID" value="NZ_CADFFX010000008.1"/>
</dbReference>
<keyword evidence="3" id="KW-1185">Reference proteome</keyword>
<keyword evidence="1" id="KW-1133">Transmembrane helix</keyword>
<gene>
    <name evidence="2" type="ORF">BG61_12830</name>
</gene>
<accession>A0A069PUW3</accession>
<dbReference type="Proteomes" id="UP000027466">
    <property type="component" value="Unassembled WGS sequence"/>
</dbReference>
<dbReference type="AlphaFoldDB" id="A0A069PUW3"/>
<keyword evidence="1" id="KW-0812">Transmembrane</keyword>
<organism evidence="2 3">
    <name type="scientific">Caballeronia glathei</name>
    <dbReference type="NCBI Taxonomy" id="60547"/>
    <lineage>
        <taxon>Bacteria</taxon>
        <taxon>Pseudomonadati</taxon>
        <taxon>Pseudomonadota</taxon>
        <taxon>Betaproteobacteria</taxon>
        <taxon>Burkholderiales</taxon>
        <taxon>Burkholderiaceae</taxon>
        <taxon>Caballeronia</taxon>
    </lineage>
</organism>
<name>A0A069PUW3_9BURK</name>
<proteinExistence type="predicted"/>
<evidence type="ECO:0000256" key="1">
    <source>
        <dbReference type="SAM" id="Phobius"/>
    </source>
</evidence>
<comment type="caution">
    <text evidence="2">The sequence shown here is derived from an EMBL/GenBank/DDBJ whole genome shotgun (WGS) entry which is preliminary data.</text>
</comment>
<evidence type="ECO:0000313" key="3">
    <source>
        <dbReference type="Proteomes" id="UP000027466"/>
    </source>
</evidence>
<dbReference type="EMBL" id="JFHC01000002">
    <property type="protein sequence ID" value="KDR44573.1"/>
    <property type="molecule type" value="Genomic_DNA"/>
</dbReference>
<sequence length="90" mass="9898">MTVNSREWLVFVAIVASAIVLQIRQYTLDAKSAAAPPAAVAPVTQEQVCDLREGRATARVLPATCENMGGERRIDRRAGLPREARPRVWV</sequence>
<keyword evidence="1" id="KW-0472">Membrane</keyword>
<feature type="transmembrane region" description="Helical" evidence="1">
    <location>
        <begin position="6"/>
        <end position="23"/>
    </location>
</feature>
<protein>
    <submittedName>
        <fullName evidence="2">Uncharacterized protein</fullName>
    </submittedName>
</protein>